<feature type="transmembrane region" description="Helical" evidence="1">
    <location>
        <begin position="149"/>
        <end position="168"/>
    </location>
</feature>
<keyword evidence="1" id="KW-0812">Transmembrane</keyword>
<dbReference type="Proteomes" id="UP000604161">
    <property type="component" value="Unassembled WGS sequence"/>
</dbReference>
<comment type="caution">
    <text evidence="2">The sequence shown here is derived from an EMBL/GenBank/DDBJ whole genome shotgun (WGS) entry which is preliminary data.</text>
</comment>
<evidence type="ECO:0000256" key="1">
    <source>
        <dbReference type="SAM" id="Phobius"/>
    </source>
</evidence>
<feature type="transmembrane region" description="Helical" evidence="1">
    <location>
        <begin position="32"/>
        <end position="54"/>
    </location>
</feature>
<gene>
    <name evidence="2" type="ORF">IF202_10785</name>
</gene>
<feature type="transmembrane region" description="Helical" evidence="1">
    <location>
        <begin position="98"/>
        <end position="117"/>
    </location>
</feature>
<evidence type="ECO:0008006" key="4">
    <source>
        <dbReference type="Google" id="ProtNLM"/>
    </source>
</evidence>
<dbReference type="RefSeq" id="WP_191594907.1">
    <property type="nucleotide sequence ID" value="NZ_JACYFC010000003.1"/>
</dbReference>
<organism evidence="2 3">
    <name type="scientific">Marinomonas colpomeniae</name>
    <dbReference type="NCBI Taxonomy" id="2774408"/>
    <lineage>
        <taxon>Bacteria</taxon>
        <taxon>Pseudomonadati</taxon>
        <taxon>Pseudomonadota</taxon>
        <taxon>Gammaproteobacteria</taxon>
        <taxon>Oceanospirillales</taxon>
        <taxon>Oceanospirillaceae</taxon>
        <taxon>Marinomonas</taxon>
    </lineage>
</organism>
<keyword evidence="1" id="KW-1133">Transmembrane helix</keyword>
<evidence type="ECO:0000313" key="3">
    <source>
        <dbReference type="Proteomes" id="UP000604161"/>
    </source>
</evidence>
<feature type="transmembrane region" description="Helical" evidence="1">
    <location>
        <begin position="66"/>
        <end position="86"/>
    </location>
</feature>
<protein>
    <recommendedName>
        <fullName evidence="4">DUF2214 family protein</fullName>
    </recommendedName>
</protein>
<keyword evidence="1" id="KW-0472">Membrane</keyword>
<sequence>MQIQSIVQWMSESALNHYIVTHSYVWPTLESLHFIGLCLLFGSLLLIDLRALGVAKTVPFEAVEKFLLVSITGFVINLSTGIAFIFGDPDRYFVNPSFQLKILCIVLALLNALYFSLRMKKHSDSISSEQGEGGMALSIDMVLPIDMKLAAGLSLVLWVAVIVFGRLIPYVE</sequence>
<dbReference type="EMBL" id="JACYFC010000003">
    <property type="protein sequence ID" value="MBD5771536.1"/>
    <property type="molecule type" value="Genomic_DNA"/>
</dbReference>
<name>A0ABR8NZR6_9GAMM</name>
<reference evidence="2 3" key="1">
    <citation type="submission" date="2020-09" db="EMBL/GenBank/DDBJ databases">
        <title>Marinomonas sp. nov., isolated from the cysticercosis algae of Qingdao, China.</title>
        <authorList>
            <person name="Sun X."/>
        </authorList>
    </citation>
    <scope>NUCLEOTIDE SEQUENCE [LARGE SCALE GENOMIC DNA]</scope>
    <source>
        <strain evidence="2 3">SM2066</strain>
    </source>
</reference>
<proteinExistence type="predicted"/>
<keyword evidence="3" id="KW-1185">Reference proteome</keyword>
<evidence type="ECO:0000313" key="2">
    <source>
        <dbReference type="EMBL" id="MBD5771536.1"/>
    </source>
</evidence>
<accession>A0ABR8NZR6</accession>